<keyword evidence="2" id="KW-1133">Transmembrane helix</keyword>
<feature type="region of interest" description="Disordered" evidence="1">
    <location>
        <begin position="271"/>
        <end position="427"/>
    </location>
</feature>
<sequence length="524" mass="57343">MQLVERLVILRITILATLYRPPPITSPTVTGLEKLLSSKEEASLAKDCIELLSQEPNAFVARLWYSTLGIYQRFSVLPPRAPPPRHLASGGLDRIQSSVETQSTALNLPAAVVAAVVMGALRIDEEQRNAATSGRLDAKPRSLLSRKEAQMRGTDPSLVASAPADGTQAGIASAKAICEWILAAHSAEGDWPAGTASLSDMQRNHLRDQHHRVLTLYTLHILGSRLHQWEYAGEVVRLATSVAHDGAEEHVVQERAELLRQLDSAKVHIETRGERRRAASEQARAKWDEEKKRRVTSSVGGGGDPGQAQEGTHAQVQAHAHAHAHASMERAKVEDARKRADRSREKRPSSKRVSSASGSSSAGSEDERAKKPPSASTVTDATLGDSFADKRQHIAGHASRLSSARGQEEHRATVPAPSAKGTSRHQDDEAEMRLGIFRRLLRANPLALVRYLSAIVAALFILRRAFMPARQPSGPSTITSSSSDASQRTRDRLRRSRREEQGFVSRVIAKMWETLRMGTSVTYL</sequence>
<dbReference type="AlphaFoldDB" id="A0A316YZ73"/>
<keyword evidence="2" id="KW-0472">Membrane</keyword>
<feature type="compositionally biased region" description="Basic and acidic residues" evidence="1">
    <location>
        <begin position="271"/>
        <end position="292"/>
    </location>
</feature>
<dbReference type="EMBL" id="KZ819634">
    <property type="protein sequence ID" value="PWN93958.1"/>
    <property type="molecule type" value="Genomic_DNA"/>
</dbReference>
<keyword evidence="4" id="KW-1185">Reference proteome</keyword>
<name>A0A316YZ73_9BASI</name>
<feature type="region of interest" description="Disordered" evidence="1">
    <location>
        <begin position="471"/>
        <end position="498"/>
    </location>
</feature>
<feature type="transmembrane region" description="Helical" evidence="2">
    <location>
        <begin position="448"/>
        <end position="466"/>
    </location>
</feature>
<protein>
    <submittedName>
        <fullName evidence="3">Uncharacterized protein</fullName>
    </submittedName>
</protein>
<evidence type="ECO:0000313" key="4">
    <source>
        <dbReference type="Proteomes" id="UP000245768"/>
    </source>
</evidence>
<dbReference type="STRING" id="215250.A0A316YZ73"/>
<dbReference type="InParanoid" id="A0A316YZ73"/>
<feature type="compositionally biased region" description="Basic and acidic residues" evidence="1">
    <location>
        <begin position="326"/>
        <end position="348"/>
    </location>
</feature>
<evidence type="ECO:0000256" key="2">
    <source>
        <dbReference type="SAM" id="Phobius"/>
    </source>
</evidence>
<accession>A0A316YZ73</accession>
<dbReference type="RefSeq" id="XP_025381156.1">
    <property type="nucleotide sequence ID" value="XM_025520695.1"/>
</dbReference>
<reference evidence="3 4" key="1">
    <citation type="journal article" date="2018" name="Mol. Biol. Evol.">
        <title>Broad Genomic Sampling Reveals a Smut Pathogenic Ancestry of the Fungal Clade Ustilaginomycotina.</title>
        <authorList>
            <person name="Kijpornyongpan T."/>
            <person name="Mondo S.J."/>
            <person name="Barry K."/>
            <person name="Sandor L."/>
            <person name="Lee J."/>
            <person name="Lipzen A."/>
            <person name="Pangilinan J."/>
            <person name="LaButti K."/>
            <person name="Hainaut M."/>
            <person name="Henrissat B."/>
            <person name="Grigoriev I.V."/>
            <person name="Spatafora J.W."/>
            <person name="Aime M.C."/>
        </authorList>
    </citation>
    <scope>NUCLEOTIDE SEQUENCE [LARGE SCALE GENOMIC DNA]</scope>
    <source>
        <strain evidence="3 4">MCA 4198</strain>
    </source>
</reference>
<gene>
    <name evidence="3" type="ORF">FA10DRAFT_264553</name>
</gene>
<dbReference type="OrthoDB" id="3981028at2759"/>
<proteinExistence type="predicted"/>
<feature type="compositionally biased region" description="Low complexity" evidence="1">
    <location>
        <begin position="306"/>
        <end position="319"/>
    </location>
</feature>
<keyword evidence="2" id="KW-0812">Transmembrane</keyword>
<feature type="compositionally biased region" description="Low complexity" evidence="1">
    <location>
        <begin position="351"/>
        <end position="363"/>
    </location>
</feature>
<organism evidence="3 4">
    <name type="scientific">Acaromyces ingoldii</name>
    <dbReference type="NCBI Taxonomy" id="215250"/>
    <lineage>
        <taxon>Eukaryota</taxon>
        <taxon>Fungi</taxon>
        <taxon>Dikarya</taxon>
        <taxon>Basidiomycota</taxon>
        <taxon>Ustilaginomycotina</taxon>
        <taxon>Exobasidiomycetes</taxon>
        <taxon>Exobasidiales</taxon>
        <taxon>Cryptobasidiaceae</taxon>
        <taxon>Acaromyces</taxon>
    </lineage>
</organism>
<dbReference type="Proteomes" id="UP000245768">
    <property type="component" value="Unassembled WGS sequence"/>
</dbReference>
<evidence type="ECO:0000256" key="1">
    <source>
        <dbReference type="SAM" id="MobiDB-lite"/>
    </source>
</evidence>
<dbReference type="GeneID" id="37042611"/>
<feature type="compositionally biased region" description="Low complexity" evidence="1">
    <location>
        <begin position="473"/>
        <end position="486"/>
    </location>
</feature>
<evidence type="ECO:0000313" key="3">
    <source>
        <dbReference type="EMBL" id="PWN93958.1"/>
    </source>
</evidence>